<dbReference type="AlphaFoldDB" id="A0AA39Y091"/>
<name>A0AA39Y091_9PEZI</name>
<sequence>MVISGHISVWCLFAVLFFNTTEGGFCCVLPLASLSDSQRLAGRRGCPPSSRAPQDTIGGVHRDLTSQRTNIRPPRPVQVVPSQQHRLGGQNARAFVPGSFRWRTSRCLLRCF</sequence>
<reference evidence="3" key="1">
    <citation type="submission" date="2023-06" db="EMBL/GenBank/DDBJ databases">
        <title>Genome-scale phylogeny and comparative genomics of the fungal order Sordariales.</title>
        <authorList>
            <consortium name="Lawrence Berkeley National Laboratory"/>
            <person name="Hensen N."/>
            <person name="Bonometti L."/>
            <person name="Westerberg I."/>
            <person name="Brannstrom I.O."/>
            <person name="Guillou S."/>
            <person name="Cros-Aarteil S."/>
            <person name="Calhoun S."/>
            <person name="Haridas S."/>
            <person name="Kuo A."/>
            <person name="Mondo S."/>
            <person name="Pangilinan J."/>
            <person name="Riley R."/>
            <person name="Labutti K."/>
            <person name="Andreopoulos B."/>
            <person name="Lipzen A."/>
            <person name="Chen C."/>
            <person name="Yanf M."/>
            <person name="Daum C."/>
            <person name="Ng V."/>
            <person name="Clum A."/>
            <person name="Steindorff A."/>
            <person name="Ohm R."/>
            <person name="Martin F."/>
            <person name="Silar P."/>
            <person name="Natvig D."/>
            <person name="Lalanne C."/>
            <person name="Gautier V."/>
            <person name="Ament-Velasquez S.L."/>
            <person name="Kruys A."/>
            <person name="Hutchinson M.I."/>
            <person name="Powell A.J."/>
            <person name="Barry K."/>
            <person name="Miller A.N."/>
            <person name="Grigoriev I.V."/>
            <person name="Debuchy R."/>
            <person name="Gladieux P."/>
            <person name="Thoren M.H."/>
            <person name="Johannesson H."/>
        </authorList>
    </citation>
    <scope>NUCLEOTIDE SEQUENCE</scope>
    <source>
        <strain evidence="3">SMH2532-1</strain>
    </source>
</reference>
<proteinExistence type="predicted"/>
<dbReference type="EMBL" id="JAULSV010000005">
    <property type="protein sequence ID" value="KAK0643588.1"/>
    <property type="molecule type" value="Genomic_DNA"/>
</dbReference>
<evidence type="ECO:0000313" key="3">
    <source>
        <dbReference type="EMBL" id="KAK0643588.1"/>
    </source>
</evidence>
<comment type="caution">
    <text evidence="3">The sequence shown here is derived from an EMBL/GenBank/DDBJ whole genome shotgun (WGS) entry which is preliminary data.</text>
</comment>
<feature type="chain" id="PRO_5041326589" description="Secreted protein" evidence="2">
    <location>
        <begin position="24"/>
        <end position="112"/>
    </location>
</feature>
<evidence type="ECO:0000313" key="4">
    <source>
        <dbReference type="Proteomes" id="UP001174936"/>
    </source>
</evidence>
<gene>
    <name evidence="3" type="ORF">B0T16DRAFT_185994</name>
</gene>
<feature type="signal peptide" evidence="2">
    <location>
        <begin position="1"/>
        <end position="23"/>
    </location>
</feature>
<feature type="region of interest" description="Disordered" evidence="1">
    <location>
        <begin position="41"/>
        <end position="60"/>
    </location>
</feature>
<evidence type="ECO:0000256" key="1">
    <source>
        <dbReference type="SAM" id="MobiDB-lite"/>
    </source>
</evidence>
<accession>A0AA39Y091</accession>
<evidence type="ECO:0000256" key="2">
    <source>
        <dbReference type="SAM" id="SignalP"/>
    </source>
</evidence>
<dbReference type="Proteomes" id="UP001174936">
    <property type="component" value="Unassembled WGS sequence"/>
</dbReference>
<protein>
    <recommendedName>
        <fullName evidence="5">Secreted protein</fullName>
    </recommendedName>
</protein>
<organism evidence="3 4">
    <name type="scientific">Cercophora newfieldiana</name>
    <dbReference type="NCBI Taxonomy" id="92897"/>
    <lineage>
        <taxon>Eukaryota</taxon>
        <taxon>Fungi</taxon>
        <taxon>Dikarya</taxon>
        <taxon>Ascomycota</taxon>
        <taxon>Pezizomycotina</taxon>
        <taxon>Sordariomycetes</taxon>
        <taxon>Sordariomycetidae</taxon>
        <taxon>Sordariales</taxon>
        <taxon>Lasiosphaeriaceae</taxon>
        <taxon>Cercophora</taxon>
    </lineage>
</organism>
<keyword evidence="4" id="KW-1185">Reference proteome</keyword>
<evidence type="ECO:0008006" key="5">
    <source>
        <dbReference type="Google" id="ProtNLM"/>
    </source>
</evidence>
<keyword evidence="2" id="KW-0732">Signal</keyword>